<dbReference type="Pfam" id="PF01467">
    <property type="entry name" value="CTP_transf_like"/>
    <property type="match status" value="1"/>
</dbReference>
<dbReference type="PANTHER" id="PTHR43793">
    <property type="entry name" value="FAD SYNTHASE"/>
    <property type="match status" value="1"/>
</dbReference>
<evidence type="ECO:0000313" key="4">
    <source>
        <dbReference type="EMBL" id="SVD58252.1"/>
    </source>
</evidence>
<dbReference type="SUPFAM" id="SSF52374">
    <property type="entry name" value="Nucleotidylyl transferase"/>
    <property type="match status" value="1"/>
</dbReference>
<feature type="domain" description="Cytidyltransferase-like" evidence="3">
    <location>
        <begin position="35"/>
        <end position="158"/>
    </location>
</feature>
<accession>A0A382WHK0</accession>
<dbReference type="Gene3D" id="3.40.50.620">
    <property type="entry name" value="HUPs"/>
    <property type="match status" value="1"/>
</dbReference>
<dbReference type="EMBL" id="UINC01159907">
    <property type="protein sequence ID" value="SVD58252.1"/>
    <property type="molecule type" value="Genomic_DNA"/>
</dbReference>
<dbReference type="InterPro" id="IPR050385">
    <property type="entry name" value="Archaeal_FAD_synthase"/>
</dbReference>
<evidence type="ECO:0000256" key="2">
    <source>
        <dbReference type="ARBA" id="ARBA00022695"/>
    </source>
</evidence>
<name>A0A382WHK0_9ZZZZ</name>
<reference evidence="4" key="1">
    <citation type="submission" date="2018-05" db="EMBL/GenBank/DDBJ databases">
        <authorList>
            <person name="Lanie J.A."/>
            <person name="Ng W.-L."/>
            <person name="Kazmierczak K.M."/>
            <person name="Andrzejewski T.M."/>
            <person name="Davidsen T.M."/>
            <person name="Wayne K.J."/>
            <person name="Tettelin H."/>
            <person name="Glass J.I."/>
            <person name="Rusch D."/>
            <person name="Podicherti R."/>
            <person name="Tsui H.-C.T."/>
            <person name="Winkler M.E."/>
        </authorList>
    </citation>
    <scope>NUCLEOTIDE SEQUENCE</scope>
</reference>
<organism evidence="4">
    <name type="scientific">marine metagenome</name>
    <dbReference type="NCBI Taxonomy" id="408172"/>
    <lineage>
        <taxon>unclassified sequences</taxon>
        <taxon>metagenomes</taxon>
        <taxon>ecological metagenomes</taxon>
    </lineage>
</organism>
<dbReference type="AlphaFoldDB" id="A0A382WHK0"/>
<dbReference type="GO" id="GO:0016779">
    <property type="term" value="F:nucleotidyltransferase activity"/>
    <property type="evidence" value="ECO:0007669"/>
    <property type="project" value="UniProtKB-KW"/>
</dbReference>
<dbReference type="NCBIfam" id="TIGR00125">
    <property type="entry name" value="cyt_tran_rel"/>
    <property type="match status" value="1"/>
</dbReference>
<proteinExistence type="predicted"/>
<gene>
    <name evidence="4" type="ORF">METZ01_LOCUS411106</name>
</gene>
<feature type="non-terminal residue" evidence="4">
    <location>
        <position position="1"/>
    </location>
</feature>
<keyword evidence="1" id="KW-0808">Transferase</keyword>
<dbReference type="InterPro" id="IPR004821">
    <property type="entry name" value="Cyt_trans-like"/>
</dbReference>
<feature type="non-terminal residue" evidence="4">
    <location>
        <position position="203"/>
    </location>
</feature>
<protein>
    <recommendedName>
        <fullName evidence="3">Cytidyltransferase-like domain-containing protein</fullName>
    </recommendedName>
</protein>
<evidence type="ECO:0000259" key="3">
    <source>
        <dbReference type="Pfam" id="PF01467"/>
    </source>
</evidence>
<sequence length="203" mass="23041">MNVDFTEKYRHKIKAPSELIDLVGAFPRQKKTILCHGVFDVVHPGHIRHLAYAKTKADILIVSITADLHIKKGIYRPYIPEELRALNLAAFEMVDYVLIDNHETPLKTLTELKPDFFAKGFEYTSTGLHPATQAELDVVEDYGGQMIFTPGDVVYSSTKFLSLAIPQVQLEKLLLLMQNNEISFKSLRDTVQKFSNYHVHVVG</sequence>
<evidence type="ECO:0000256" key="1">
    <source>
        <dbReference type="ARBA" id="ARBA00022679"/>
    </source>
</evidence>
<keyword evidence="2" id="KW-0548">Nucleotidyltransferase</keyword>
<dbReference type="PANTHER" id="PTHR43793:SF2">
    <property type="entry name" value="BIFUNCTIONAL PROTEIN HLDE"/>
    <property type="match status" value="1"/>
</dbReference>
<dbReference type="InterPro" id="IPR014729">
    <property type="entry name" value="Rossmann-like_a/b/a_fold"/>
</dbReference>